<keyword evidence="3" id="KW-0732">Signal</keyword>
<evidence type="ECO:0000256" key="1">
    <source>
        <dbReference type="SAM" id="MobiDB-lite"/>
    </source>
</evidence>
<feature type="region of interest" description="Disordered" evidence="1">
    <location>
        <begin position="74"/>
        <end position="94"/>
    </location>
</feature>
<organism evidence="4 5">
    <name type="scientific">Pseudocercospora fijiensis (strain CIRAD86)</name>
    <name type="common">Black leaf streak disease fungus</name>
    <name type="synonym">Mycosphaerella fijiensis</name>
    <dbReference type="NCBI Taxonomy" id="383855"/>
    <lineage>
        <taxon>Eukaryota</taxon>
        <taxon>Fungi</taxon>
        <taxon>Dikarya</taxon>
        <taxon>Ascomycota</taxon>
        <taxon>Pezizomycotina</taxon>
        <taxon>Dothideomycetes</taxon>
        <taxon>Dothideomycetidae</taxon>
        <taxon>Mycosphaerellales</taxon>
        <taxon>Mycosphaerellaceae</taxon>
        <taxon>Pseudocercospora</taxon>
    </lineage>
</organism>
<keyword evidence="2" id="KW-1133">Transmembrane helix</keyword>
<reference evidence="4 5" key="1">
    <citation type="journal article" date="2012" name="PLoS Pathog.">
        <title>Diverse lifestyles and strategies of plant pathogenesis encoded in the genomes of eighteen Dothideomycetes fungi.</title>
        <authorList>
            <person name="Ohm R.A."/>
            <person name="Feau N."/>
            <person name="Henrissat B."/>
            <person name="Schoch C.L."/>
            <person name="Horwitz B.A."/>
            <person name="Barry K.W."/>
            <person name="Condon B.J."/>
            <person name="Copeland A.C."/>
            <person name="Dhillon B."/>
            <person name="Glaser F."/>
            <person name="Hesse C.N."/>
            <person name="Kosti I."/>
            <person name="LaButti K."/>
            <person name="Lindquist E.A."/>
            <person name="Lucas S."/>
            <person name="Salamov A.A."/>
            <person name="Bradshaw R.E."/>
            <person name="Ciuffetti L."/>
            <person name="Hamelin R.C."/>
            <person name="Kema G.H.J."/>
            <person name="Lawrence C."/>
            <person name="Scott J.A."/>
            <person name="Spatafora J.W."/>
            <person name="Turgeon B.G."/>
            <person name="de Wit P.J.G.M."/>
            <person name="Zhong S."/>
            <person name="Goodwin S.B."/>
            <person name="Grigoriev I.V."/>
        </authorList>
    </citation>
    <scope>NUCLEOTIDE SEQUENCE [LARGE SCALE GENOMIC DNA]</scope>
    <source>
        <strain evidence="4 5">CIRAD86</strain>
    </source>
</reference>
<dbReference type="EMBL" id="KB446557">
    <property type="protein sequence ID" value="EME83740.1"/>
    <property type="molecule type" value="Genomic_DNA"/>
</dbReference>
<evidence type="ECO:0000313" key="4">
    <source>
        <dbReference type="EMBL" id="EME83740.1"/>
    </source>
</evidence>
<name>M2Z1Q5_PSEFD</name>
<protein>
    <submittedName>
        <fullName evidence="4">Uncharacterized protein</fullName>
    </submittedName>
</protein>
<keyword evidence="2" id="KW-0472">Membrane</keyword>
<evidence type="ECO:0000256" key="2">
    <source>
        <dbReference type="SAM" id="Phobius"/>
    </source>
</evidence>
<feature type="chain" id="PRO_5004029811" evidence="3">
    <location>
        <begin position="35"/>
        <end position="362"/>
    </location>
</feature>
<gene>
    <name evidence="4" type="ORF">MYCFIDRAFT_172815</name>
</gene>
<dbReference type="GeneID" id="19332863"/>
<accession>M2Z1Q5</accession>
<dbReference type="RefSeq" id="XP_007924391.1">
    <property type="nucleotide sequence ID" value="XM_007926200.1"/>
</dbReference>
<dbReference type="KEGG" id="pfj:MYCFIDRAFT_172815"/>
<feature type="transmembrane region" description="Helical" evidence="2">
    <location>
        <begin position="317"/>
        <end position="337"/>
    </location>
</feature>
<dbReference type="VEuPathDB" id="FungiDB:MYCFIDRAFT_172815"/>
<keyword evidence="2" id="KW-0812">Transmembrane</keyword>
<proteinExistence type="predicted"/>
<dbReference type="HOGENOM" id="CLU_765311_0_0_1"/>
<keyword evidence="5" id="KW-1185">Reference proteome</keyword>
<dbReference type="Proteomes" id="UP000016932">
    <property type="component" value="Unassembled WGS sequence"/>
</dbReference>
<sequence length="362" mass="39539">MPMARSLHSRLTGSALRHFFFLLFFFGMQHSATTDRPLPSFYPINRRLLLALRLSQACVHDILADRISECAKDGHSSHSSNSHGSHGCDDRSSGSAGLAPSMIFCMPAVIRRSRDHDSQSRDSGTFEGALCGVGANQFTLHRQVRYVVARYALRMAWHGAFILLLAIRIRVAINNGALALCQRDWWMPTASRPRMLFGLGPIRARSAHLIGIKHHHALLTHRRDDGSVNVLGTADGKEKRYCGRGRGGRCVGGAGGRRESSTHKADVTPTPRILSAAAAQGPSGFGGDALHDFTLHRLSATALRVVRTARCERMEESVICAAAVLLLMIMTAHVFVWQGLFAVQTFLASNEACRPALAAWLG</sequence>
<dbReference type="AlphaFoldDB" id="M2Z1Q5"/>
<evidence type="ECO:0000313" key="5">
    <source>
        <dbReference type="Proteomes" id="UP000016932"/>
    </source>
</evidence>
<feature type="signal peptide" evidence="3">
    <location>
        <begin position="1"/>
        <end position="34"/>
    </location>
</feature>
<evidence type="ECO:0000256" key="3">
    <source>
        <dbReference type="SAM" id="SignalP"/>
    </source>
</evidence>